<accession>A0ABR1LRW6</accession>
<comment type="caution">
    <text evidence="1">The sequence shown here is derived from an EMBL/GenBank/DDBJ whole genome shotgun (WGS) entry which is preliminary data.</text>
</comment>
<sequence length="154" mass="16961">MAAAEATTTHCLFTAHMAPLSVGACVERYFSLFSSLAHDFAWLAGWLLAHHRNLDMPCATSDANSLSFLAHTAAVRQSGRMPREGRCLMRARNLATRGCSRVCRRRWRRKSCWTIGVHSGGCAELVAEFLSRCAGRDSTLFARLVHGRSQVGPP</sequence>
<dbReference type="RefSeq" id="XP_066654896.1">
    <property type="nucleotide sequence ID" value="XM_066795559.1"/>
</dbReference>
<keyword evidence="2" id="KW-1185">Reference proteome</keyword>
<evidence type="ECO:0000313" key="1">
    <source>
        <dbReference type="EMBL" id="KAK7536745.1"/>
    </source>
</evidence>
<proteinExistence type="predicted"/>
<reference evidence="1 2" key="1">
    <citation type="submission" date="2024-04" db="EMBL/GenBank/DDBJ databases">
        <title>Phyllosticta paracitricarpa is synonymous to the EU quarantine fungus P. citricarpa based on phylogenomic analyses.</title>
        <authorList>
            <consortium name="Lawrence Berkeley National Laboratory"/>
            <person name="Van ingen-buijs V.A."/>
            <person name="Van westerhoven A.C."/>
            <person name="Haridas S."/>
            <person name="Skiadas P."/>
            <person name="Martin F."/>
            <person name="Groenewald J.Z."/>
            <person name="Crous P.W."/>
            <person name="Seidl M.F."/>
        </authorList>
    </citation>
    <scope>NUCLEOTIDE SEQUENCE [LARGE SCALE GENOMIC DNA]</scope>
    <source>
        <strain evidence="1 2">CPC 17464</strain>
    </source>
</reference>
<dbReference type="GeneID" id="92028465"/>
<dbReference type="EMBL" id="JBBPEH010000006">
    <property type="protein sequence ID" value="KAK7536745.1"/>
    <property type="molecule type" value="Genomic_DNA"/>
</dbReference>
<protein>
    <submittedName>
        <fullName evidence="1">Uncharacterized protein</fullName>
    </submittedName>
</protein>
<name>A0ABR1LRW6_9PEZI</name>
<organism evidence="1 2">
    <name type="scientific">Phyllosticta citribraziliensis</name>
    <dbReference type="NCBI Taxonomy" id="989973"/>
    <lineage>
        <taxon>Eukaryota</taxon>
        <taxon>Fungi</taxon>
        <taxon>Dikarya</taxon>
        <taxon>Ascomycota</taxon>
        <taxon>Pezizomycotina</taxon>
        <taxon>Dothideomycetes</taxon>
        <taxon>Dothideomycetes incertae sedis</taxon>
        <taxon>Botryosphaeriales</taxon>
        <taxon>Phyllostictaceae</taxon>
        <taxon>Phyllosticta</taxon>
    </lineage>
</organism>
<dbReference type="Proteomes" id="UP001360953">
    <property type="component" value="Unassembled WGS sequence"/>
</dbReference>
<gene>
    <name evidence="1" type="ORF">J3D65DRAFT_352916</name>
</gene>
<evidence type="ECO:0000313" key="2">
    <source>
        <dbReference type="Proteomes" id="UP001360953"/>
    </source>
</evidence>